<dbReference type="AlphaFoldDB" id="A0A379LPF1"/>
<feature type="transmembrane region" description="Helical" evidence="1">
    <location>
        <begin position="56"/>
        <end position="75"/>
    </location>
</feature>
<dbReference type="EMBL" id="UGVC01000001">
    <property type="protein sequence ID" value="SUD92311.1"/>
    <property type="molecule type" value="Genomic_DNA"/>
</dbReference>
<keyword evidence="3" id="KW-1185">Reference proteome</keyword>
<dbReference type="Proteomes" id="UP000254123">
    <property type="component" value="Unassembled WGS sequence"/>
</dbReference>
<proteinExistence type="predicted"/>
<reference evidence="2 3" key="1">
    <citation type="submission" date="2018-06" db="EMBL/GenBank/DDBJ databases">
        <authorList>
            <consortium name="Pathogen Informatics"/>
            <person name="Doyle S."/>
        </authorList>
    </citation>
    <scope>NUCLEOTIDE SEQUENCE [LARGE SCALE GENOMIC DNA]</scope>
    <source>
        <strain evidence="2 3">NCTC10526</strain>
    </source>
</reference>
<sequence>MNKKTLVGSLCAIVAVFLLLAVFNSGNQTSLAKWPVEGFQNLAFSIGWLSPFPDSVVYVITVLIILLVAALFYRFGTWLVAAK</sequence>
<protein>
    <submittedName>
        <fullName evidence="2">Uncharacterized protein</fullName>
    </submittedName>
</protein>
<evidence type="ECO:0000313" key="2">
    <source>
        <dbReference type="EMBL" id="SUD92311.1"/>
    </source>
</evidence>
<evidence type="ECO:0000313" key="3">
    <source>
        <dbReference type="Proteomes" id="UP000254123"/>
    </source>
</evidence>
<organism evidence="2 3">
    <name type="scientific">Psychrobacter phenylpyruvicus</name>
    <dbReference type="NCBI Taxonomy" id="29432"/>
    <lineage>
        <taxon>Bacteria</taxon>
        <taxon>Pseudomonadati</taxon>
        <taxon>Pseudomonadota</taxon>
        <taxon>Gammaproteobacteria</taxon>
        <taxon>Moraxellales</taxon>
        <taxon>Moraxellaceae</taxon>
        <taxon>Psychrobacter</taxon>
    </lineage>
</organism>
<gene>
    <name evidence="2" type="ORF">NCTC10526_02707</name>
</gene>
<keyword evidence="1" id="KW-0472">Membrane</keyword>
<evidence type="ECO:0000256" key="1">
    <source>
        <dbReference type="SAM" id="Phobius"/>
    </source>
</evidence>
<dbReference type="RefSeq" id="WP_028859896.1">
    <property type="nucleotide sequence ID" value="NZ_CAJHAQ010000001.1"/>
</dbReference>
<name>A0A379LPF1_9GAMM</name>
<keyword evidence="1" id="KW-0812">Transmembrane</keyword>
<keyword evidence="1" id="KW-1133">Transmembrane helix</keyword>
<accession>A0A379LPF1</accession>